<feature type="compositionally biased region" description="Basic and acidic residues" evidence="1">
    <location>
        <begin position="60"/>
        <end position="72"/>
    </location>
</feature>
<evidence type="ECO:0000256" key="1">
    <source>
        <dbReference type="SAM" id="MobiDB-lite"/>
    </source>
</evidence>
<keyword evidence="3" id="KW-1185">Reference proteome</keyword>
<dbReference type="Proteomes" id="UP001234989">
    <property type="component" value="Chromosome 6"/>
</dbReference>
<protein>
    <submittedName>
        <fullName evidence="2">Uncharacterized protein</fullName>
    </submittedName>
</protein>
<gene>
    <name evidence="2" type="ORF">MTR67_026148</name>
</gene>
<evidence type="ECO:0000313" key="2">
    <source>
        <dbReference type="EMBL" id="WMV32763.1"/>
    </source>
</evidence>
<feature type="non-terminal residue" evidence="2">
    <location>
        <position position="1"/>
    </location>
</feature>
<proteinExistence type="predicted"/>
<feature type="region of interest" description="Disordered" evidence="1">
    <location>
        <begin position="57"/>
        <end position="87"/>
    </location>
</feature>
<organism evidence="2 3">
    <name type="scientific">Solanum verrucosum</name>
    <dbReference type="NCBI Taxonomy" id="315347"/>
    <lineage>
        <taxon>Eukaryota</taxon>
        <taxon>Viridiplantae</taxon>
        <taxon>Streptophyta</taxon>
        <taxon>Embryophyta</taxon>
        <taxon>Tracheophyta</taxon>
        <taxon>Spermatophyta</taxon>
        <taxon>Magnoliopsida</taxon>
        <taxon>eudicotyledons</taxon>
        <taxon>Gunneridae</taxon>
        <taxon>Pentapetalae</taxon>
        <taxon>asterids</taxon>
        <taxon>lamiids</taxon>
        <taxon>Solanales</taxon>
        <taxon>Solanaceae</taxon>
        <taxon>Solanoideae</taxon>
        <taxon>Solaneae</taxon>
        <taxon>Solanum</taxon>
    </lineage>
</organism>
<accession>A0AAF0R280</accession>
<name>A0AAF0R280_SOLVR</name>
<reference evidence="2" key="1">
    <citation type="submission" date="2023-08" db="EMBL/GenBank/DDBJ databases">
        <title>A de novo genome assembly of Solanum verrucosum Schlechtendal, a Mexican diploid species geographically isolated from the other diploid A-genome species in potato relatives.</title>
        <authorList>
            <person name="Hosaka K."/>
        </authorList>
    </citation>
    <scope>NUCLEOTIDE SEQUENCE</scope>
    <source>
        <tissue evidence="2">Young leaves</tissue>
    </source>
</reference>
<dbReference type="AlphaFoldDB" id="A0AAF0R280"/>
<dbReference type="EMBL" id="CP133617">
    <property type="protein sequence ID" value="WMV32763.1"/>
    <property type="molecule type" value="Genomic_DNA"/>
</dbReference>
<evidence type="ECO:0000313" key="3">
    <source>
        <dbReference type="Proteomes" id="UP001234989"/>
    </source>
</evidence>
<sequence length="141" mass="16080">YLKFEGKHRHYVTKRNEKAEKKKENEGLRITESTWRVDEGSHFAFCSSVLSAEGKVQVGGKREKSAHHREVPRSSTMSPNDPEHDDAEGWCKTTMNYAKGTFYFLALSLRGFWRLEGKEGFISKDLDSGLLDSSFLACNKT</sequence>